<dbReference type="Pfam" id="PF05485">
    <property type="entry name" value="THAP"/>
    <property type="match status" value="1"/>
</dbReference>
<evidence type="ECO:0000256" key="4">
    <source>
        <dbReference type="ARBA" id="ARBA00023125"/>
    </source>
</evidence>
<dbReference type="OrthoDB" id="6496718at2759"/>
<sequence length="359" mass="39377">MPNRCVVGGCSNTSKDGVHLHAFPKDERNRRIWTRFVQNTRSDFKHATQTAVICSGHFTEDCYDPSFQIKESLGIKCKRTILPGKYPTIKVAYSGASEDKNTVGKTVDQPNVTGPCTSGTSTTTGSTSGQKRTLGLRVKSTPQDEPGLTKRPRFSSERRSQKNMVEEIVAAYDRENEVCQTPDELKSEVTLEEVESSSSTKSAQTICQFSRKGKEEVKKNTMLPNRLTKSCAVLLREVEVQCSLLPSPEEDILAPKPVEDDTAELVEEESDGEKEDYIPSDHTPSSDSETDSSDTEGRKTVVEEDKFIVFGTCLLSLFTVCMQCFHGTEAVIGSIIGTMVSIKESCTSCSCSAHGTANP</sequence>
<dbReference type="EMBL" id="MRZV01000675">
    <property type="protein sequence ID" value="PIK45918.1"/>
    <property type="molecule type" value="Genomic_DNA"/>
</dbReference>
<dbReference type="Gene3D" id="6.20.210.20">
    <property type="entry name" value="THAP domain"/>
    <property type="match status" value="1"/>
</dbReference>
<keyword evidence="3" id="KW-0862">Zinc</keyword>
<dbReference type="SMART" id="SM00980">
    <property type="entry name" value="THAP"/>
    <property type="match status" value="1"/>
</dbReference>
<reference evidence="8 9" key="1">
    <citation type="journal article" date="2017" name="PLoS Biol.">
        <title>The sea cucumber genome provides insights into morphological evolution and visceral regeneration.</title>
        <authorList>
            <person name="Zhang X."/>
            <person name="Sun L."/>
            <person name="Yuan J."/>
            <person name="Sun Y."/>
            <person name="Gao Y."/>
            <person name="Zhang L."/>
            <person name="Li S."/>
            <person name="Dai H."/>
            <person name="Hamel J.F."/>
            <person name="Liu C."/>
            <person name="Yu Y."/>
            <person name="Liu S."/>
            <person name="Lin W."/>
            <person name="Guo K."/>
            <person name="Jin S."/>
            <person name="Xu P."/>
            <person name="Storey K.B."/>
            <person name="Huan P."/>
            <person name="Zhang T."/>
            <person name="Zhou Y."/>
            <person name="Zhang J."/>
            <person name="Lin C."/>
            <person name="Li X."/>
            <person name="Xing L."/>
            <person name="Huo D."/>
            <person name="Sun M."/>
            <person name="Wang L."/>
            <person name="Mercier A."/>
            <person name="Li F."/>
            <person name="Yang H."/>
            <person name="Xiang J."/>
        </authorList>
    </citation>
    <scope>NUCLEOTIDE SEQUENCE [LARGE SCALE GENOMIC DNA]</scope>
    <source>
        <strain evidence="8">Shaxun</strain>
        <tissue evidence="8">Muscle</tissue>
    </source>
</reference>
<keyword evidence="1" id="KW-0479">Metal-binding</keyword>
<evidence type="ECO:0000256" key="6">
    <source>
        <dbReference type="SAM" id="MobiDB-lite"/>
    </source>
</evidence>
<evidence type="ECO:0000256" key="3">
    <source>
        <dbReference type="ARBA" id="ARBA00022833"/>
    </source>
</evidence>
<dbReference type="PANTHER" id="PTHR46600:SF11">
    <property type="entry name" value="THAP DOMAIN-CONTAINING PROTEIN 10"/>
    <property type="match status" value="1"/>
</dbReference>
<dbReference type="GO" id="GO:0008270">
    <property type="term" value="F:zinc ion binding"/>
    <property type="evidence" value="ECO:0007669"/>
    <property type="project" value="UniProtKB-KW"/>
</dbReference>
<feature type="domain" description="THAP-type" evidence="7">
    <location>
        <begin position="1"/>
        <end position="90"/>
    </location>
</feature>
<dbReference type="InterPro" id="IPR038441">
    <property type="entry name" value="THAP_Znf_sf"/>
</dbReference>
<name>A0A2G8KD30_STIJA</name>
<evidence type="ECO:0000256" key="1">
    <source>
        <dbReference type="ARBA" id="ARBA00022723"/>
    </source>
</evidence>
<keyword evidence="2 5" id="KW-0863">Zinc-finger</keyword>
<dbReference type="AlphaFoldDB" id="A0A2G8KD30"/>
<evidence type="ECO:0000256" key="5">
    <source>
        <dbReference type="PROSITE-ProRule" id="PRU00309"/>
    </source>
</evidence>
<evidence type="ECO:0000259" key="7">
    <source>
        <dbReference type="PROSITE" id="PS50950"/>
    </source>
</evidence>
<feature type="region of interest" description="Disordered" evidence="6">
    <location>
        <begin position="250"/>
        <end position="298"/>
    </location>
</feature>
<feature type="region of interest" description="Disordered" evidence="6">
    <location>
        <begin position="100"/>
        <end position="161"/>
    </location>
</feature>
<dbReference type="InterPro" id="IPR006612">
    <property type="entry name" value="THAP_Znf"/>
</dbReference>
<organism evidence="8 9">
    <name type="scientific">Stichopus japonicus</name>
    <name type="common">Sea cucumber</name>
    <dbReference type="NCBI Taxonomy" id="307972"/>
    <lineage>
        <taxon>Eukaryota</taxon>
        <taxon>Metazoa</taxon>
        <taxon>Echinodermata</taxon>
        <taxon>Eleutherozoa</taxon>
        <taxon>Echinozoa</taxon>
        <taxon>Holothuroidea</taxon>
        <taxon>Aspidochirotacea</taxon>
        <taxon>Aspidochirotida</taxon>
        <taxon>Stichopodidae</taxon>
        <taxon>Apostichopus</taxon>
    </lineage>
</organism>
<evidence type="ECO:0000313" key="8">
    <source>
        <dbReference type="EMBL" id="PIK45918.1"/>
    </source>
</evidence>
<feature type="compositionally biased region" description="Acidic residues" evidence="6">
    <location>
        <begin position="260"/>
        <end position="274"/>
    </location>
</feature>
<gene>
    <name evidence="8" type="ORF">BSL78_17197</name>
</gene>
<evidence type="ECO:0000256" key="2">
    <source>
        <dbReference type="ARBA" id="ARBA00022771"/>
    </source>
</evidence>
<dbReference type="PANTHER" id="PTHR46600">
    <property type="entry name" value="THAP DOMAIN-CONTAINING"/>
    <property type="match status" value="1"/>
</dbReference>
<keyword evidence="9" id="KW-1185">Reference proteome</keyword>
<feature type="compositionally biased region" description="Low complexity" evidence="6">
    <location>
        <begin position="113"/>
        <end position="129"/>
    </location>
</feature>
<keyword evidence="4 5" id="KW-0238">DNA-binding</keyword>
<dbReference type="PROSITE" id="PS50950">
    <property type="entry name" value="ZF_THAP"/>
    <property type="match status" value="1"/>
</dbReference>
<accession>A0A2G8KD30</accession>
<evidence type="ECO:0000313" key="9">
    <source>
        <dbReference type="Proteomes" id="UP000230750"/>
    </source>
</evidence>
<proteinExistence type="predicted"/>
<dbReference type="SUPFAM" id="SSF57716">
    <property type="entry name" value="Glucocorticoid receptor-like (DNA-binding domain)"/>
    <property type="match status" value="1"/>
</dbReference>
<dbReference type="GO" id="GO:0043565">
    <property type="term" value="F:sequence-specific DNA binding"/>
    <property type="evidence" value="ECO:0007669"/>
    <property type="project" value="InterPro"/>
</dbReference>
<comment type="caution">
    <text evidence="8">The sequence shown here is derived from an EMBL/GenBank/DDBJ whole genome shotgun (WGS) entry which is preliminary data.</text>
</comment>
<dbReference type="Proteomes" id="UP000230750">
    <property type="component" value="Unassembled WGS sequence"/>
</dbReference>
<dbReference type="InterPro" id="IPR026516">
    <property type="entry name" value="THAP1/10"/>
</dbReference>
<protein>
    <recommendedName>
        <fullName evidence="7">THAP-type domain-containing protein</fullName>
    </recommendedName>
</protein>